<dbReference type="PANTHER" id="PTHR14226">
    <property type="entry name" value="NEUROPATHY TARGET ESTERASE/SWISS CHEESE D.MELANOGASTER"/>
    <property type="match status" value="1"/>
</dbReference>
<keyword evidence="7" id="KW-1185">Reference proteome</keyword>
<dbReference type="HOGENOM" id="CLU_047251_2_1_6"/>
<proteinExistence type="predicted"/>
<feature type="short sequence motif" description="DGA/G" evidence="4">
    <location>
        <begin position="157"/>
        <end position="159"/>
    </location>
</feature>
<keyword evidence="3 4" id="KW-0443">Lipid metabolism</keyword>
<comment type="caution">
    <text evidence="4">Lacks conserved residue(s) required for the propagation of feature annotation.</text>
</comment>
<reference evidence="7" key="2">
    <citation type="submission" date="2014-02" db="EMBL/GenBank/DDBJ databases">
        <title>Draft Genome Sequence of extremely halophilic bacteria Halorhodospira halochloris.</title>
        <authorList>
            <person name="Singh K.S."/>
        </authorList>
    </citation>
    <scope>NUCLEOTIDE SEQUENCE [LARGE SCALE GENOMIC DNA]</scope>
    <source>
        <strain evidence="7">A</strain>
    </source>
</reference>
<evidence type="ECO:0000256" key="3">
    <source>
        <dbReference type="ARBA" id="ARBA00023098"/>
    </source>
</evidence>
<protein>
    <submittedName>
        <fullName evidence="6">Serine protease</fullName>
    </submittedName>
</protein>
<feature type="active site" description="Nucleophile" evidence="4">
    <location>
        <position position="43"/>
    </location>
</feature>
<keyword evidence="2 4" id="KW-0442">Lipid degradation</keyword>
<name>W8KT38_9GAMM</name>
<accession>W8KT38</accession>
<dbReference type="InterPro" id="IPR050301">
    <property type="entry name" value="NTE"/>
</dbReference>
<dbReference type="KEGG" id="hhc:M911_14495"/>
<feature type="domain" description="PNPLA" evidence="5">
    <location>
        <begin position="10"/>
        <end position="170"/>
    </location>
</feature>
<evidence type="ECO:0000313" key="7">
    <source>
        <dbReference type="Proteomes" id="UP000019442"/>
    </source>
</evidence>
<dbReference type="Gene3D" id="3.40.1090.10">
    <property type="entry name" value="Cytosolic phospholipase A2 catalytic domain"/>
    <property type="match status" value="1"/>
</dbReference>
<keyword evidence="6" id="KW-0645">Protease</keyword>
<dbReference type="GO" id="GO:0006508">
    <property type="term" value="P:proteolysis"/>
    <property type="evidence" value="ECO:0007669"/>
    <property type="project" value="UniProtKB-KW"/>
</dbReference>
<evidence type="ECO:0000259" key="5">
    <source>
        <dbReference type="PROSITE" id="PS51635"/>
    </source>
</evidence>
<dbReference type="PANTHER" id="PTHR14226:SF76">
    <property type="entry name" value="NTE FAMILY PROTEIN RSSA"/>
    <property type="match status" value="1"/>
</dbReference>
<dbReference type="GO" id="GO:0016042">
    <property type="term" value="P:lipid catabolic process"/>
    <property type="evidence" value="ECO:0007669"/>
    <property type="project" value="UniProtKB-UniRule"/>
</dbReference>
<gene>
    <name evidence="6" type="ORF">M911_14495</name>
</gene>
<sequence length="296" mass="31439">MSSNARTVSLVLGSGGARGLAHIGVIQELEAQGYEIRAIAGSSMGALVGGIYALGELDTYAEWVTGLEQSDVLGLLDWSFSGGGIIRGDKLMKKLKELVGESDIEHLPISYTAVAVDIDRGREVWMSDGSLFDAIRASIAIPAVFTPHRYRGRTLVDGGLLNPVPVAPTLRTLTDLTIVVDVNGPAPESEPESDGRGATQNKNGLLQRMRGYVESFGNDTSPSAAEGLALSEVLMRSLDTMQAAITRQHLAVFRPDLVISVPKNVCMIHEFHRAGPVIALGRKLAREALPGARSGG</sequence>
<dbReference type="Proteomes" id="UP000019442">
    <property type="component" value="Chromosome"/>
</dbReference>
<dbReference type="InterPro" id="IPR002641">
    <property type="entry name" value="PNPLA_dom"/>
</dbReference>
<evidence type="ECO:0000256" key="4">
    <source>
        <dbReference type="PROSITE-ProRule" id="PRU01161"/>
    </source>
</evidence>
<dbReference type="AlphaFoldDB" id="W8KT38"/>
<reference evidence="6 7" key="1">
    <citation type="journal article" date="2014" name="J Genomics">
        <title>Draft Genome Sequence of the Extremely Halophilic Phototrophic Purple Sulfur Bacterium Halorhodospira halochloris.</title>
        <authorList>
            <person name="Singh K.S."/>
            <person name="Kirksey J."/>
            <person name="Hoff W.D."/>
            <person name="Deole R."/>
        </authorList>
    </citation>
    <scope>NUCLEOTIDE SEQUENCE [LARGE SCALE GENOMIC DNA]</scope>
    <source>
        <strain evidence="6 7">A</strain>
    </source>
</reference>
<evidence type="ECO:0000256" key="2">
    <source>
        <dbReference type="ARBA" id="ARBA00022963"/>
    </source>
</evidence>
<keyword evidence="1 4" id="KW-0378">Hydrolase</keyword>
<dbReference type="PROSITE" id="PS51635">
    <property type="entry name" value="PNPLA"/>
    <property type="match status" value="1"/>
</dbReference>
<dbReference type="Pfam" id="PF01734">
    <property type="entry name" value="Patatin"/>
    <property type="match status" value="1"/>
</dbReference>
<dbReference type="GO" id="GO:0008233">
    <property type="term" value="F:peptidase activity"/>
    <property type="evidence" value="ECO:0007669"/>
    <property type="project" value="UniProtKB-KW"/>
</dbReference>
<organism evidence="6 7">
    <name type="scientific">Ectothiorhodospira haloalkaliphila</name>
    <dbReference type="NCBI Taxonomy" id="421628"/>
    <lineage>
        <taxon>Bacteria</taxon>
        <taxon>Pseudomonadati</taxon>
        <taxon>Pseudomonadota</taxon>
        <taxon>Gammaproteobacteria</taxon>
        <taxon>Chromatiales</taxon>
        <taxon>Ectothiorhodospiraceae</taxon>
        <taxon>Ectothiorhodospira</taxon>
    </lineage>
</organism>
<dbReference type="EMBL" id="CP007268">
    <property type="protein sequence ID" value="AHK80157.1"/>
    <property type="molecule type" value="Genomic_DNA"/>
</dbReference>
<feature type="short sequence motif" description="GXSXG" evidence="4">
    <location>
        <begin position="41"/>
        <end position="45"/>
    </location>
</feature>
<dbReference type="InterPro" id="IPR016035">
    <property type="entry name" value="Acyl_Trfase/lysoPLipase"/>
</dbReference>
<evidence type="ECO:0000256" key="1">
    <source>
        <dbReference type="ARBA" id="ARBA00022801"/>
    </source>
</evidence>
<dbReference type="SUPFAM" id="SSF52151">
    <property type="entry name" value="FabD/lysophospholipase-like"/>
    <property type="match status" value="1"/>
</dbReference>
<feature type="active site" description="Proton acceptor" evidence="4">
    <location>
        <position position="157"/>
    </location>
</feature>
<evidence type="ECO:0000313" key="6">
    <source>
        <dbReference type="EMBL" id="AHK80157.1"/>
    </source>
</evidence>
<dbReference type="PATRIC" id="fig|1354791.3.peg.243"/>